<dbReference type="Proteomes" id="UP000292085">
    <property type="component" value="Unassembled WGS sequence"/>
</dbReference>
<dbReference type="EMBL" id="SGIS01000063">
    <property type="protein sequence ID" value="RZF60580.1"/>
    <property type="molecule type" value="Genomic_DNA"/>
</dbReference>
<reference evidence="1 2" key="1">
    <citation type="submission" date="2019-02" db="EMBL/GenBank/DDBJ databases">
        <authorList>
            <person name="Li Y."/>
        </authorList>
    </citation>
    <scope>NUCLEOTIDE SEQUENCE [LARGE SCALE GENOMIC DNA]</scope>
    <source>
        <strain evidence="1 2">3-7</strain>
    </source>
</reference>
<organism evidence="1 2">
    <name type="scientific">Sphingomonas populi</name>
    <dbReference type="NCBI Taxonomy" id="2484750"/>
    <lineage>
        <taxon>Bacteria</taxon>
        <taxon>Pseudomonadati</taxon>
        <taxon>Pseudomonadota</taxon>
        <taxon>Alphaproteobacteria</taxon>
        <taxon>Sphingomonadales</taxon>
        <taxon>Sphingomonadaceae</taxon>
        <taxon>Sphingomonas</taxon>
    </lineage>
</organism>
<dbReference type="Gene3D" id="1.10.10.10">
    <property type="entry name" value="Winged helix-like DNA-binding domain superfamily/Winged helix DNA-binding domain"/>
    <property type="match status" value="1"/>
</dbReference>
<sequence length="116" mass="13217">MIGEEIDEELISLARRKYSLRRRRNKILFDVSDLFHEPAWDILLDLFIASETNAHISVSSACIASGVPPTTALRAISVMEKRGIITAGSDPFDARRRYVSLSDDMRKQMRALLSHW</sequence>
<proteinExistence type="predicted"/>
<evidence type="ECO:0000313" key="2">
    <source>
        <dbReference type="Proteomes" id="UP000292085"/>
    </source>
</evidence>
<keyword evidence="2" id="KW-1185">Reference proteome</keyword>
<comment type="caution">
    <text evidence="1">The sequence shown here is derived from an EMBL/GenBank/DDBJ whole genome shotgun (WGS) entry which is preliminary data.</text>
</comment>
<evidence type="ECO:0000313" key="1">
    <source>
        <dbReference type="EMBL" id="RZF60580.1"/>
    </source>
</evidence>
<dbReference type="SUPFAM" id="SSF46785">
    <property type="entry name" value="Winged helix' DNA-binding domain"/>
    <property type="match status" value="1"/>
</dbReference>
<name>A0A4Q6XKF2_9SPHN</name>
<gene>
    <name evidence="1" type="ORF">EWE75_22405</name>
</gene>
<dbReference type="InterPro" id="IPR036390">
    <property type="entry name" value="WH_DNA-bd_sf"/>
</dbReference>
<dbReference type="AlphaFoldDB" id="A0A4Q6XKF2"/>
<dbReference type="InterPro" id="IPR036388">
    <property type="entry name" value="WH-like_DNA-bd_sf"/>
</dbReference>
<protein>
    <submittedName>
        <fullName evidence="1">Transcriptional regulator</fullName>
    </submittedName>
</protein>
<accession>A0A4Q6XKF2</accession>
<dbReference type="OrthoDB" id="7594920at2"/>